<dbReference type="Proteomes" id="UP000198688">
    <property type="component" value="Chromosome I"/>
</dbReference>
<dbReference type="AlphaFoldDB" id="A0A1H2C5K1"/>
<keyword evidence="1" id="KW-0472">Membrane</keyword>
<evidence type="ECO:0000313" key="2">
    <source>
        <dbReference type="EMBL" id="SDT65326.1"/>
    </source>
</evidence>
<sequence>MWNCVNCGERNTLPDGCASCGRPRRSLLPWEAPPRAPIFGEPDPPAPLWIPEEAEPAPPEEPIRSPILPALPIAVLVGALITAAIFGGPRLFGGDQPKSTRPAAVAPVAPEPAPVPILEDDDVRLVTIDPAVTDPRAEKVAATFETFFTGINERDYTAVAGVLDPAGELDPQAPGQMAAFAKGTSTTRDADVVLRNLDPAGAGRARAEVTFRSSQRAGHGPPGRPNETCTRWRVIYLLSPDGGRYRIRQADAVTEPC</sequence>
<accession>A0A1H2C5K1</accession>
<keyword evidence="1" id="KW-1133">Transmembrane helix</keyword>
<gene>
    <name evidence="2" type="ORF">SAMN04489716_5232</name>
</gene>
<evidence type="ECO:0000313" key="3">
    <source>
        <dbReference type="Proteomes" id="UP000198688"/>
    </source>
</evidence>
<evidence type="ECO:0008006" key="4">
    <source>
        <dbReference type="Google" id="ProtNLM"/>
    </source>
</evidence>
<protein>
    <recommendedName>
        <fullName evidence="4">RanBP2-type domain-containing protein</fullName>
    </recommendedName>
</protein>
<evidence type="ECO:0000256" key="1">
    <source>
        <dbReference type="SAM" id="Phobius"/>
    </source>
</evidence>
<feature type="transmembrane region" description="Helical" evidence="1">
    <location>
        <begin position="67"/>
        <end position="88"/>
    </location>
</feature>
<keyword evidence="3" id="KW-1185">Reference proteome</keyword>
<reference evidence="2 3" key="1">
    <citation type="submission" date="2016-10" db="EMBL/GenBank/DDBJ databases">
        <authorList>
            <person name="de Groot N.N."/>
        </authorList>
    </citation>
    <scope>NUCLEOTIDE SEQUENCE [LARGE SCALE GENOMIC DNA]</scope>
    <source>
        <strain evidence="2 3">DSM 43941</strain>
    </source>
</reference>
<organism evidence="2 3">
    <name type="scientific">Actinoplanes derwentensis</name>
    <dbReference type="NCBI Taxonomy" id="113562"/>
    <lineage>
        <taxon>Bacteria</taxon>
        <taxon>Bacillati</taxon>
        <taxon>Actinomycetota</taxon>
        <taxon>Actinomycetes</taxon>
        <taxon>Micromonosporales</taxon>
        <taxon>Micromonosporaceae</taxon>
        <taxon>Actinoplanes</taxon>
    </lineage>
</organism>
<dbReference type="EMBL" id="LT629758">
    <property type="protein sequence ID" value="SDT65326.1"/>
    <property type="molecule type" value="Genomic_DNA"/>
</dbReference>
<dbReference type="STRING" id="113562.SAMN04489716_5232"/>
<proteinExistence type="predicted"/>
<name>A0A1H2C5K1_9ACTN</name>
<keyword evidence="1" id="KW-0812">Transmembrane</keyword>